<keyword evidence="1" id="KW-0812">Transmembrane</keyword>
<gene>
    <name evidence="2" type="ORF">MCOR_40209</name>
</gene>
<evidence type="ECO:0000313" key="2">
    <source>
        <dbReference type="EMBL" id="CAC5406658.1"/>
    </source>
</evidence>
<organism evidence="2 3">
    <name type="scientific">Mytilus coruscus</name>
    <name type="common">Sea mussel</name>
    <dbReference type="NCBI Taxonomy" id="42192"/>
    <lineage>
        <taxon>Eukaryota</taxon>
        <taxon>Metazoa</taxon>
        <taxon>Spiralia</taxon>
        <taxon>Lophotrochozoa</taxon>
        <taxon>Mollusca</taxon>
        <taxon>Bivalvia</taxon>
        <taxon>Autobranchia</taxon>
        <taxon>Pteriomorphia</taxon>
        <taxon>Mytilida</taxon>
        <taxon>Mytiloidea</taxon>
        <taxon>Mytilidae</taxon>
        <taxon>Mytilinae</taxon>
        <taxon>Mytilus</taxon>
    </lineage>
</organism>
<evidence type="ECO:0000313" key="3">
    <source>
        <dbReference type="Proteomes" id="UP000507470"/>
    </source>
</evidence>
<evidence type="ECO:0000256" key="1">
    <source>
        <dbReference type="SAM" id="Phobius"/>
    </source>
</evidence>
<keyword evidence="3" id="KW-1185">Reference proteome</keyword>
<protein>
    <submittedName>
        <fullName evidence="2">Uncharacterized protein</fullName>
    </submittedName>
</protein>
<sequence>MTKWTTDNMDTFAGTSVVAVTSDFLFFADLSKEDILEVTFTIGPNKLEGTLHREITLKRDIPVIVSSMMLHEDILVYVDIGRNGGISSINLQTFETDAIINPDTCSSNSISLRQGRIHFTDTKFRQDLVKLVGNMDLCLVSSFTQPSGIAAEGKTLYVCDSDESSVLMVTPTKGMVKFLTAVGDLYDCLMCIQNIDHMVKELYLNSQINVKSNQISISELLYEELIGKPQDKNSSGDEQDEDINIVMGIPQSSGTRQRRRPNVGAHLCSAITSIDCRHPSLNARLCFCRCLDAKINRKYLEVTFHLIFPLYELTDSLNHKLKLDKRYTVSIQPRCTSCDDFCEFLQDMEIPPAVVTSPISIENVEPSKWLYVAVVMSVFVVIMVAVGALILVCRHLKTHQESPLNNRNIQYSNVGKDVENNPSIYSVDHNDMPFSRQIQITSEQGKPESNLHKSTKTINIISLNTDKTFIEELSTFIPTNVFKFKVLDPEAIVVETPTGYSFQDQMLENKINLVVLNNSVVNDLLGNSDTNGSITNLCRRSTFVSVDKKRFLYATRRSKYRCFFETDSQNHLIAN</sequence>
<accession>A0A6J8DDA3</accession>
<dbReference type="SUPFAM" id="SSF63825">
    <property type="entry name" value="YWTD domain"/>
    <property type="match status" value="1"/>
</dbReference>
<dbReference type="AlphaFoldDB" id="A0A6J8DDA3"/>
<proteinExistence type="predicted"/>
<feature type="transmembrane region" description="Helical" evidence="1">
    <location>
        <begin position="369"/>
        <end position="392"/>
    </location>
</feature>
<keyword evidence="1" id="KW-1133">Transmembrane helix</keyword>
<dbReference type="EMBL" id="CACVKT020007264">
    <property type="protein sequence ID" value="CAC5406658.1"/>
    <property type="molecule type" value="Genomic_DNA"/>
</dbReference>
<dbReference type="OrthoDB" id="10340770at2759"/>
<keyword evidence="1" id="KW-0472">Membrane</keyword>
<reference evidence="2 3" key="1">
    <citation type="submission" date="2020-06" db="EMBL/GenBank/DDBJ databases">
        <authorList>
            <person name="Li R."/>
            <person name="Bekaert M."/>
        </authorList>
    </citation>
    <scope>NUCLEOTIDE SEQUENCE [LARGE SCALE GENOMIC DNA]</scope>
    <source>
        <strain evidence="3">wild</strain>
    </source>
</reference>
<name>A0A6J8DDA3_MYTCO</name>
<dbReference type="Proteomes" id="UP000507470">
    <property type="component" value="Unassembled WGS sequence"/>
</dbReference>